<feature type="signal peptide" evidence="1">
    <location>
        <begin position="1"/>
        <end position="19"/>
    </location>
</feature>
<evidence type="ECO:0000313" key="3">
    <source>
        <dbReference type="Proteomes" id="UP000058114"/>
    </source>
</evidence>
<evidence type="ECO:0000313" key="2">
    <source>
        <dbReference type="EMBL" id="ALP43531.1"/>
    </source>
</evidence>
<reference evidence="3" key="1">
    <citation type="submission" date="2015-10" db="EMBL/GenBank/DDBJ databases">
        <title>Complete Genome Sequence of Aeromonas schubertii strain WL1483.</title>
        <authorList>
            <person name="Liu L."/>
        </authorList>
    </citation>
    <scope>NUCLEOTIDE SEQUENCE [LARGE SCALE GENOMIC DNA]</scope>
    <source>
        <strain evidence="3">WL1483</strain>
    </source>
</reference>
<reference evidence="2 3" key="2">
    <citation type="journal article" date="2016" name="Genome Announc.">
        <title>Complete Genome Sequence of the Highly Virulent Aeromonas schubertii Strain WL1483, Isolated from Diseased Snakehead Fish (Channa argus) in China.</title>
        <authorList>
            <person name="Liu L."/>
            <person name="Li N."/>
            <person name="Zhang D."/>
            <person name="Fu X."/>
            <person name="Shi C."/>
            <person name="Lin Q."/>
            <person name="Hao G."/>
        </authorList>
    </citation>
    <scope>NUCLEOTIDE SEQUENCE [LARGE SCALE GENOMIC DNA]</scope>
    <source>
        <strain evidence="2 3">WL1483</strain>
    </source>
</reference>
<dbReference type="KEGG" id="asr:WL1483_4112"/>
<feature type="chain" id="PRO_5006604575" description="Lipoprotein" evidence="1">
    <location>
        <begin position="20"/>
        <end position="323"/>
    </location>
</feature>
<gene>
    <name evidence="2" type="ORF">WL1483_4112</name>
</gene>
<proteinExistence type="predicted"/>
<name>A0A0S2SP85_9GAMM</name>
<sequence>MKFRFTILASTLALLSACGGGGSEGGSPAPQPKPQPMAMPEAGIYTPYLLDGANKALALDPEFSVSIVYPAGEKAQPWTSLIALESADKSKATLLQLTGSAGRITDESGRYTNSISNVVERIEQPDSSQLYMGDKVRNFDWSPLSRGSVAVEGLSEALWIADHETAYSNTGSSSSLVAGWSGKVALKPYPTQALDSRNWSDDDGDNATLVSSAETTVNGGELHLALALPHAGCRLEGRGQAGSGLNRIVLSGLQQCRFDYYDNTSLVETNLERSWLLALRDLAKQQDSLTVYTVGFQDDKGKPMLGIGVPDVKGLVLDLDSTQ</sequence>
<protein>
    <recommendedName>
        <fullName evidence="4">Lipoprotein</fullName>
    </recommendedName>
</protein>
<evidence type="ECO:0008006" key="4">
    <source>
        <dbReference type="Google" id="ProtNLM"/>
    </source>
</evidence>
<dbReference type="EMBL" id="CP013067">
    <property type="protein sequence ID" value="ALP43531.1"/>
    <property type="molecule type" value="Genomic_DNA"/>
</dbReference>
<dbReference type="Proteomes" id="UP000058114">
    <property type="component" value="Chromosome"/>
</dbReference>
<evidence type="ECO:0000256" key="1">
    <source>
        <dbReference type="SAM" id="SignalP"/>
    </source>
</evidence>
<organism evidence="2 3">
    <name type="scientific">Aeromonas schubertii</name>
    <dbReference type="NCBI Taxonomy" id="652"/>
    <lineage>
        <taxon>Bacteria</taxon>
        <taxon>Pseudomonadati</taxon>
        <taxon>Pseudomonadota</taxon>
        <taxon>Gammaproteobacteria</taxon>
        <taxon>Aeromonadales</taxon>
        <taxon>Aeromonadaceae</taxon>
        <taxon>Aeromonas</taxon>
    </lineage>
</organism>
<dbReference type="PATRIC" id="fig|652.5.peg.2403"/>
<dbReference type="AlphaFoldDB" id="A0A0S2SP85"/>
<dbReference type="RefSeq" id="WP_060586367.1">
    <property type="nucleotide sequence ID" value="NZ_CP013067.1"/>
</dbReference>
<keyword evidence="1" id="KW-0732">Signal</keyword>
<accession>A0A0S2SP85</accession>
<dbReference type="PROSITE" id="PS51257">
    <property type="entry name" value="PROKAR_LIPOPROTEIN"/>
    <property type="match status" value="1"/>
</dbReference>